<name>A0AAD6XA92_9AGAR</name>
<protein>
    <recommendedName>
        <fullName evidence="1">F-box domain-containing protein</fullName>
    </recommendedName>
</protein>
<accession>A0AAD6XA92</accession>
<dbReference type="PROSITE" id="PS50181">
    <property type="entry name" value="FBOX"/>
    <property type="match status" value="1"/>
</dbReference>
<evidence type="ECO:0000259" key="1">
    <source>
        <dbReference type="PROSITE" id="PS50181"/>
    </source>
</evidence>
<reference evidence="2" key="1">
    <citation type="submission" date="2023-03" db="EMBL/GenBank/DDBJ databases">
        <title>Massive genome expansion in bonnet fungi (Mycena s.s.) driven by repeated elements and novel gene families across ecological guilds.</title>
        <authorList>
            <consortium name="Lawrence Berkeley National Laboratory"/>
            <person name="Harder C.B."/>
            <person name="Miyauchi S."/>
            <person name="Viragh M."/>
            <person name="Kuo A."/>
            <person name="Thoen E."/>
            <person name="Andreopoulos B."/>
            <person name="Lu D."/>
            <person name="Skrede I."/>
            <person name="Drula E."/>
            <person name="Henrissat B."/>
            <person name="Morin E."/>
            <person name="Kohler A."/>
            <person name="Barry K."/>
            <person name="LaButti K."/>
            <person name="Morin E."/>
            <person name="Salamov A."/>
            <person name="Lipzen A."/>
            <person name="Mereny Z."/>
            <person name="Hegedus B."/>
            <person name="Baldrian P."/>
            <person name="Stursova M."/>
            <person name="Weitz H."/>
            <person name="Taylor A."/>
            <person name="Grigoriev I.V."/>
            <person name="Nagy L.G."/>
            <person name="Martin F."/>
            <person name="Kauserud H."/>
        </authorList>
    </citation>
    <scope>NUCLEOTIDE SEQUENCE</scope>
    <source>
        <strain evidence="2">CBHHK200</strain>
    </source>
</reference>
<dbReference type="AlphaFoldDB" id="A0AAD6XA92"/>
<dbReference type="Proteomes" id="UP001218188">
    <property type="component" value="Unassembled WGS sequence"/>
</dbReference>
<proteinExistence type="predicted"/>
<dbReference type="InterPro" id="IPR036047">
    <property type="entry name" value="F-box-like_dom_sf"/>
</dbReference>
<dbReference type="SMART" id="SM00256">
    <property type="entry name" value="FBOX"/>
    <property type="match status" value="1"/>
</dbReference>
<evidence type="ECO:0000313" key="3">
    <source>
        <dbReference type="Proteomes" id="UP001218188"/>
    </source>
</evidence>
<dbReference type="CDD" id="cd09917">
    <property type="entry name" value="F-box_SF"/>
    <property type="match status" value="1"/>
</dbReference>
<comment type="caution">
    <text evidence="2">The sequence shown here is derived from an EMBL/GenBank/DDBJ whole genome shotgun (WGS) entry which is preliminary data.</text>
</comment>
<evidence type="ECO:0000313" key="2">
    <source>
        <dbReference type="EMBL" id="KAJ7040611.1"/>
    </source>
</evidence>
<dbReference type="EMBL" id="JARJCM010000021">
    <property type="protein sequence ID" value="KAJ7040611.1"/>
    <property type="molecule type" value="Genomic_DNA"/>
</dbReference>
<feature type="domain" description="F-box" evidence="1">
    <location>
        <begin position="35"/>
        <end position="89"/>
    </location>
</feature>
<dbReference type="Pfam" id="PF00646">
    <property type="entry name" value="F-box"/>
    <property type="match status" value="1"/>
</dbReference>
<dbReference type="SUPFAM" id="SSF81383">
    <property type="entry name" value="F-box domain"/>
    <property type="match status" value="1"/>
</dbReference>
<keyword evidence="3" id="KW-1185">Reference proteome</keyword>
<sequence length="340" mass="38309">MISTLDSRPRHREASSNIVCRQSAALRHAVTGTRRPLIAKIPDEVLREIFDRLPMATLLSMLRVCSELHFLVARLRYTVVSPSDIYLTYPILCQALLTMDNLVALSLDIFPGQCEPLISSLERYGLLNNRVLVATRFLNLSRGIQRTPPTSTLPSLRGLRVRGDWSLSMLICNRPVDELVFSSPVDYAALSEVCCLIDRSVYGRQLTTLVIRLAPPLRMDEALQALSEILPNLEQLSLDQRGLEPMLVLDLVVAPRQLFPSIRRLALNPVSGWRADSEITRHQFVVDLCTWMDEKIVVESRLVRVGMADVVWSLDLTSYTWKAELRRGSIIILGALALNL</sequence>
<gene>
    <name evidence="2" type="ORF">C8F04DRAFT_1177949</name>
</gene>
<organism evidence="2 3">
    <name type="scientific">Mycena alexandri</name>
    <dbReference type="NCBI Taxonomy" id="1745969"/>
    <lineage>
        <taxon>Eukaryota</taxon>
        <taxon>Fungi</taxon>
        <taxon>Dikarya</taxon>
        <taxon>Basidiomycota</taxon>
        <taxon>Agaricomycotina</taxon>
        <taxon>Agaricomycetes</taxon>
        <taxon>Agaricomycetidae</taxon>
        <taxon>Agaricales</taxon>
        <taxon>Marasmiineae</taxon>
        <taxon>Mycenaceae</taxon>
        <taxon>Mycena</taxon>
    </lineage>
</organism>
<dbReference type="InterPro" id="IPR001810">
    <property type="entry name" value="F-box_dom"/>
</dbReference>